<dbReference type="InterPro" id="IPR052631">
    <property type="entry name" value="Paired_homeobox_Bicoid"/>
</dbReference>
<reference evidence="6" key="2">
    <citation type="submission" date="2013-07" db="EMBL/GenBank/DDBJ databases">
        <authorList>
            <consortium name="The Broad Institute Genome Sequencing Platform"/>
            <person name="Cuomo C."/>
            <person name="Litvintseva A."/>
            <person name="Chen Y."/>
            <person name="Heitman J."/>
            <person name="Sun S."/>
            <person name="Springer D."/>
            <person name="Dromer F."/>
            <person name="Young S.K."/>
            <person name="Zeng Q."/>
            <person name="Gargeya S."/>
            <person name="Fitzgerald M."/>
            <person name="Abouelleil A."/>
            <person name="Alvarado L."/>
            <person name="Berlin A.M."/>
            <person name="Chapman S.B."/>
            <person name="Dewar J."/>
            <person name="Goldberg J."/>
            <person name="Griggs A."/>
            <person name="Gujja S."/>
            <person name="Hansen M."/>
            <person name="Howarth C."/>
            <person name="Imamovic A."/>
            <person name="Larimer J."/>
            <person name="McCowan C."/>
            <person name="Murphy C."/>
            <person name="Pearson M."/>
            <person name="Priest M."/>
            <person name="Roberts A."/>
            <person name="Saif S."/>
            <person name="Shea T."/>
            <person name="Sykes S."/>
            <person name="Wortman J."/>
            <person name="Nusbaum C."/>
            <person name="Birren B."/>
        </authorList>
    </citation>
    <scope>NUCLEOTIDE SEQUENCE</scope>
    <source>
        <strain evidence="6">CBS 10118</strain>
    </source>
</reference>
<dbReference type="EMBL" id="CP144542">
    <property type="protein sequence ID" value="WVW81716.1"/>
    <property type="molecule type" value="Genomic_DNA"/>
</dbReference>
<dbReference type="InterPro" id="IPR009057">
    <property type="entry name" value="Homeodomain-like_sf"/>
</dbReference>
<dbReference type="STRING" id="1296100.A0A1B9G966"/>
<feature type="compositionally biased region" description="Polar residues" evidence="3">
    <location>
        <begin position="766"/>
        <end position="777"/>
    </location>
</feature>
<dbReference type="GO" id="GO:0005634">
    <property type="term" value="C:nucleus"/>
    <property type="evidence" value="ECO:0007669"/>
    <property type="project" value="UniProtKB-SubCell"/>
</dbReference>
<feature type="compositionally biased region" description="Low complexity" evidence="3">
    <location>
        <begin position="57"/>
        <end position="71"/>
    </location>
</feature>
<feature type="compositionally biased region" description="Polar residues" evidence="3">
    <location>
        <begin position="183"/>
        <end position="194"/>
    </location>
</feature>
<evidence type="ECO:0000313" key="5">
    <source>
        <dbReference type="EMBL" id="OCF27572.1"/>
    </source>
</evidence>
<feature type="compositionally biased region" description="Low complexity" evidence="3">
    <location>
        <begin position="387"/>
        <end position="398"/>
    </location>
</feature>
<feature type="compositionally biased region" description="Low complexity" evidence="3">
    <location>
        <begin position="567"/>
        <end position="576"/>
    </location>
</feature>
<feature type="compositionally biased region" description="Pro residues" evidence="3">
    <location>
        <begin position="140"/>
        <end position="151"/>
    </location>
</feature>
<dbReference type="OrthoDB" id="2565133at2759"/>
<feature type="compositionally biased region" description="Low complexity" evidence="3">
    <location>
        <begin position="155"/>
        <end position="165"/>
    </location>
</feature>
<feature type="compositionally biased region" description="Basic residues" evidence="3">
    <location>
        <begin position="473"/>
        <end position="501"/>
    </location>
</feature>
<dbReference type="PANTHER" id="PTHR46255:SF3">
    <property type="entry name" value="HOMEOBOX DOMAIN-CONTAINING PROTEIN"/>
    <property type="match status" value="1"/>
</dbReference>
<feature type="compositionally biased region" description="Low complexity" evidence="3">
    <location>
        <begin position="172"/>
        <end position="182"/>
    </location>
</feature>
<reference evidence="5" key="1">
    <citation type="submission" date="2013-07" db="EMBL/GenBank/DDBJ databases">
        <title>The Genome Sequence of Cryptococcus bestiolae CBS10118.</title>
        <authorList>
            <consortium name="The Broad Institute Genome Sequencing Platform"/>
            <person name="Cuomo C."/>
            <person name="Litvintseva A."/>
            <person name="Chen Y."/>
            <person name="Heitman J."/>
            <person name="Sun S."/>
            <person name="Springer D."/>
            <person name="Dromer F."/>
            <person name="Young S.K."/>
            <person name="Zeng Q."/>
            <person name="Gargeya S."/>
            <person name="Fitzgerald M."/>
            <person name="Abouelleil A."/>
            <person name="Alvarado L."/>
            <person name="Berlin A.M."/>
            <person name="Chapman S.B."/>
            <person name="Dewar J."/>
            <person name="Goldberg J."/>
            <person name="Griggs A."/>
            <person name="Gujja S."/>
            <person name="Hansen M."/>
            <person name="Howarth C."/>
            <person name="Imamovic A."/>
            <person name="Larimer J."/>
            <person name="McCowan C."/>
            <person name="Murphy C."/>
            <person name="Pearson M."/>
            <person name="Priest M."/>
            <person name="Roberts A."/>
            <person name="Saif S."/>
            <person name="Shea T."/>
            <person name="Sykes S."/>
            <person name="Wortman J."/>
            <person name="Nusbaum C."/>
            <person name="Birren B."/>
        </authorList>
    </citation>
    <scope>NUCLEOTIDE SEQUENCE [LARGE SCALE GENOMIC DNA]</scope>
    <source>
        <strain evidence="5">CBS 10118</strain>
    </source>
</reference>
<dbReference type="VEuPathDB" id="FungiDB:I302_02415"/>
<dbReference type="AlphaFoldDB" id="A0A1B9G966"/>
<feature type="DNA-binding region" description="Homeobox" evidence="1">
    <location>
        <begin position="290"/>
        <end position="349"/>
    </location>
</feature>
<keyword evidence="7" id="KW-1185">Reference proteome</keyword>
<proteinExistence type="predicted"/>
<feature type="domain" description="Homeobox" evidence="4">
    <location>
        <begin position="288"/>
        <end position="348"/>
    </location>
</feature>
<evidence type="ECO:0000313" key="7">
    <source>
        <dbReference type="Proteomes" id="UP000092730"/>
    </source>
</evidence>
<feature type="compositionally biased region" description="Basic and acidic residues" evidence="3">
    <location>
        <begin position="376"/>
        <end position="386"/>
    </location>
</feature>
<keyword evidence="1 2" id="KW-0238">DNA-binding</keyword>
<dbReference type="GO" id="GO:1990837">
    <property type="term" value="F:sequence-specific double-stranded DNA binding"/>
    <property type="evidence" value="ECO:0007669"/>
    <property type="project" value="TreeGrafter"/>
</dbReference>
<feature type="region of interest" description="Disordered" evidence="3">
    <location>
        <begin position="235"/>
        <end position="288"/>
    </location>
</feature>
<accession>A0A1B9G966</accession>
<comment type="subcellular location">
    <subcellularLocation>
        <location evidence="1 2">Nucleus</location>
    </subcellularLocation>
</comment>
<reference evidence="6" key="4">
    <citation type="submission" date="2024-02" db="EMBL/GenBank/DDBJ databases">
        <title>Comparative genomics of Cryptococcus and Kwoniella reveals pathogenesis evolution and contrasting modes of karyotype evolution via chromosome fusion or intercentromeric recombination.</title>
        <authorList>
            <person name="Coelho M.A."/>
            <person name="David-Palma M."/>
            <person name="Shea T."/>
            <person name="Bowers K."/>
            <person name="McGinley-Smith S."/>
            <person name="Mohammad A.W."/>
            <person name="Gnirke A."/>
            <person name="Yurkov A.M."/>
            <person name="Nowrousian M."/>
            <person name="Sun S."/>
            <person name="Cuomo C.A."/>
            <person name="Heitman J."/>
        </authorList>
    </citation>
    <scope>NUCLEOTIDE SEQUENCE</scope>
    <source>
        <strain evidence="6">CBS 10118</strain>
    </source>
</reference>
<dbReference type="GeneID" id="30206814"/>
<dbReference type="PROSITE" id="PS50071">
    <property type="entry name" value="HOMEOBOX_2"/>
    <property type="match status" value="1"/>
</dbReference>
<keyword evidence="1 2" id="KW-0539">Nucleus</keyword>
<protein>
    <recommendedName>
        <fullName evidence="4">Homeobox domain-containing protein</fullName>
    </recommendedName>
</protein>
<feature type="region of interest" description="Disordered" evidence="3">
    <location>
        <begin position="1"/>
        <end position="202"/>
    </location>
</feature>
<dbReference type="Pfam" id="PF00046">
    <property type="entry name" value="Homeodomain"/>
    <property type="match status" value="1"/>
</dbReference>
<evidence type="ECO:0000259" key="4">
    <source>
        <dbReference type="PROSITE" id="PS50071"/>
    </source>
</evidence>
<dbReference type="RefSeq" id="XP_019048642.1">
    <property type="nucleotide sequence ID" value="XM_019189080.1"/>
</dbReference>
<feature type="region of interest" description="Disordered" evidence="3">
    <location>
        <begin position="467"/>
        <end position="525"/>
    </location>
</feature>
<organism evidence="5">
    <name type="scientific">Kwoniella bestiolae CBS 10118</name>
    <dbReference type="NCBI Taxonomy" id="1296100"/>
    <lineage>
        <taxon>Eukaryota</taxon>
        <taxon>Fungi</taxon>
        <taxon>Dikarya</taxon>
        <taxon>Basidiomycota</taxon>
        <taxon>Agaricomycotina</taxon>
        <taxon>Tremellomycetes</taxon>
        <taxon>Tremellales</taxon>
        <taxon>Cryptococcaceae</taxon>
        <taxon>Kwoniella</taxon>
    </lineage>
</organism>
<dbReference type="CDD" id="cd00086">
    <property type="entry name" value="homeodomain"/>
    <property type="match status" value="1"/>
</dbReference>
<feature type="compositionally biased region" description="Low complexity" evidence="3">
    <location>
        <begin position="261"/>
        <end position="276"/>
    </location>
</feature>
<dbReference type="KEGG" id="kbi:30206814"/>
<feature type="region of interest" description="Disordered" evidence="3">
    <location>
        <begin position="544"/>
        <end position="635"/>
    </location>
</feature>
<dbReference type="Proteomes" id="UP000092730">
    <property type="component" value="Chromosome 2"/>
</dbReference>
<evidence type="ECO:0000256" key="1">
    <source>
        <dbReference type="PROSITE-ProRule" id="PRU00108"/>
    </source>
</evidence>
<feature type="compositionally biased region" description="Basic and acidic residues" evidence="3">
    <location>
        <begin position="754"/>
        <end position="764"/>
    </location>
</feature>
<dbReference type="GO" id="GO:0000981">
    <property type="term" value="F:DNA-binding transcription factor activity, RNA polymerase II-specific"/>
    <property type="evidence" value="ECO:0007669"/>
    <property type="project" value="TreeGrafter"/>
</dbReference>
<name>A0A1B9G966_9TREE</name>
<dbReference type="PANTHER" id="PTHR46255">
    <property type="entry name" value="SHORT STATURE HOMEOBOX"/>
    <property type="match status" value="1"/>
</dbReference>
<evidence type="ECO:0000256" key="2">
    <source>
        <dbReference type="RuleBase" id="RU000682"/>
    </source>
</evidence>
<feature type="compositionally biased region" description="Basic and acidic residues" evidence="3">
    <location>
        <begin position="26"/>
        <end position="41"/>
    </location>
</feature>
<sequence>MGEEQRSVRSLPGVTSPARQPASPFYRRDEHDKRDNRDRSSRPRSTYDAPFGLVECSPLRRSPHRSLPSPSFFNDPGPSSAGSRFRPPRPEFAQAAMHQVGPPPLAPYVTADRRYYAPKPPPQQWLGPDGRRTEPQDKPIFPPPPKPPPPHIVASSSARQDSSPSYHHRSNSHSPESSMSQSQLPPTRPTTQSFRYPPVYRPHSSFSSELDGHYHQRLAPLSPSIVSLDHRQFHHDEPLSRTHSHESQHSHHSYSMQRELSGGSSISGSSHTGTSSMQPGQPYPMGGYKKKRTRALLTHMQQSGLTRLWRKTKFPTGADREKLGQEIGLTPRQVQVWFQNQRQKGRKALVINGGIPEGEDPADYEDLQKSPRSRRLSIDGDDRERVSAWAGSSSSSASTRLLIDPPTTAGSNYHEPTFHHPRQFPQSYHDDLPPRSAISLRSPSPYERWDHERAAGGAFGEDAHVRQEGHDHSHLHHHHRQRSHSHTHSHSHSYSHSHHGTSRTTTHPPHIPRHHQHQSSSSSRTLPAITTRWETDKPFPSVLEPFARSPHPHLSNPLSAPLPPTLSPLSTSSSSRPDTRAAQPWIPLPIKRRRSSPSTIPESLKSAYPGNIEPSKTHEANMRLSRSRSHSGGEEHELDFVQDDQAYSQTYSQSQSHSHSHLPPELARIAISGPLDRKYIQVDGEDQGFDLPSIAPGPTLAGSVSPNVRMGDRSIPPYKRVRSEEILDLETRGMYVEKGSSGQVQEGDVEDEGEGHGKGKDKARTPVSSSNLMRLLD</sequence>
<feature type="region of interest" description="Disordered" evidence="3">
    <location>
        <begin position="732"/>
        <end position="777"/>
    </location>
</feature>
<dbReference type="SUPFAM" id="SSF46689">
    <property type="entry name" value="Homeodomain-like"/>
    <property type="match status" value="1"/>
</dbReference>
<feature type="compositionally biased region" description="Basic and acidic residues" evidence="3">
    <location>
        <begin position="235"/>
        <end position="249"/>
    </location>
</feature>
<dbReference type="EMBL" id="KI894019">
    <property type="protein sequence ID" value="OCF27572.1"/>
    <property type="molecule type" value="Genomic_DNA"/>
</dbReference>
<feature type="region of interest" description="Disordered" evidence="3">
    <location>
        <begin position="352"/>
        <end position="445"/>
    </location>
</feature>
<evidence type="ECO:0000256" key="3">
    <source>
        <dbReference type="SAM" id="MobiDB-lite"/>
    </source>
</evidence>
<dbReference type="InterPro" id="IPR001356">
    <property type="entry name" value="HD"/>
</dbReference>
<keyword evidence="1 2" id="KW-0371">Homeobox</keyword>
<dbReference type="SMART" id="SM00389">
    <property type="entry name" value="HOX"/>
    <property type="match status" value="1"/>
</dbReference>
<dbReference type="Gene3D" id="1.10.10.60">
    <property type="entry name" value="Homeodomain-like"/>
    <property type="match status" value="1"/>
</dbReference>
<gene>
    <name evidence="5" type="ORF">I302_02415</name>
    <name evidence="6" type="ORF">I302_103712</name>
</gene>
<feature type="compositionally biased region" description="Low complexity" evidence="3">
    <location>
        <begin position="548"/>
        <end position="559"/>
    </location>
</feature>
<evidence type="ECO:0000313" key="6">
    <source>
        <dbReference type="EMBL" id="WVW81716.1"/>
    </source>
</evidence>
<reference evidence="5" key="3">
    <citation type="submission" date="2014-01" db="EMBL/GenBank/DDBJ databases">
        <title>Evolution of pathogenesis and genome organization in the Tremellales.</title>
        <authorList>
            <person name="Cuomo C."/>
            <person name="Litvintseva A."/>
            <person name="Heitman J."/>
            <person name="Chen Y."/>
            <person name="Sun S."/>
            <person name="Springer D."/>
            <person name="Dromer F."/>
            <person name="Young S."/>
            <person name="Zeng Q."/>
            <person name="Chapman S."/>
            <person name="Gujja S."/>
            <person name="Saif S."/>
            <person name="Birren B."/>
        </authorList>
    </citation>
    <scope>NUCLEOTIDE SEQUENCE</scope>
    <source>
        <strain evidence="5">CBS 10118</strain>
    </source>
</reference>